<keyword evidence="2" id="KW-1185">Reference proteome</keyword>
<dbReference type="EMBL" id="BGPR01020212">
    <property type="protein sequence ID" value="GBN84066.1"/>
    <property type="molecule type" value="Genomic_DNA"/>
</dbReference>
<name>A0A4Y2S8Y7_ARAVE</name>
<sequence>MVGEGGDMTIGVRQNENINPGVHERKKVGTPGLEVFLYVKFKFLKVMVSRIRNVLNVITCDLSSNDGHPFWGAPCTKKSDHTTPGVTEPALRLNNVITFYLLLCPRIGNT</sequence>
<reference evidence="1 2" key="1">
    <citation type="journal article" date="2019" name="Sci. Rep.">
        <title>Orb-weaving spider Araneus ventricosus genome elucidates the spidroin gene catalogue.</title>
        <authorList>
            <person name="Kono N."/>
            <person name="Nakamura H."/>
            <person name="Ohtoshi R."/>
            <person name="Moran D.A.P."/>
            <person name="Shinohara A."/>
            <person name="Yoshida Y."/>
            <person name="Fujiwara M."/>
            <person name="Mori M."/>
            <person name="Tomita M."/>
            <person name="Arakawa K."/>
        </authorList>
    </citation>
    <scope>NUCLEOTIDE SEQUENCE [LARGE SCALE GENOMIC DNA]</scope>
</reference>
<dbReference type="Proteomes" id="UP000499080">
    <property type="component" value="Unassembled WGS sequence"/>
</dbReference>
<proteinExistence type="predicted"/>
<evidence type="ECO:0000313" key="2">
    <source>
        <dbReference type="Proteomes" id="UP000499080"/>
    </source>
</evidence>
<gene>
    <name evidence="1" type="ORF">AVEN_113890_1</name>
</gene>
<comment type="caution">
    <text evidence="1">The sequence shown here is derived from an EMBL/GenBank/DDBJ whole genome shotgun (WGS) entry which is preliminary data.</text>
</comment>
<organism evidence="1 2">
    <name type="scientific">Araneus ventricosus</name>
    <name type="common">Orbweaver spider</name>
    <name type="synonym">Epeira ventricosa</name>
    <dbReference type="NCBI Taxonomy" id="182803"/>
    <lineage>
        <taxon>Eukaryota</taxon>
        <taxon>Metazoa</taxon>
        <taxon>Ecdysozoa</taxon>
        <taxon>Arthropoda</taxon>
        <taxon>Chelicerata</taxon>
        <taxon>Arachnida</taxon>
        <taxon>Araneae</taxon>
        <taxon>Araneomorphae</taxon>
        <taxon>Entelegynae</taxon>
        <taxon>Araneoidea</taxon>
        <taxon>Araneidae</taxon>
        <taxon>Araneus</taxon>
    </lineage>
</organism>
<evidence type="ECO:0000313" key="1">
    <source>
        <dbReference type="EMBL" id="GBN84066.1"/>
    </source>
</evidence>
<protein>
    <submittedName>
        <fullName evidence="1">Uncharacterized protein</fullName>
    </submittedName>
</protein>
<accession>A0A4Y2S8Y7</accession>
<dbReference type="AlphaFoldDB" id="A0A4Y2S8Y7"/>